<dbReference type="AlphaFoldDB" id="A0A392MF92"/>
<feature type="region of interest" description="Disordered" evidence="1">
    <location>
        <begin position="19"/>
        <end position="38"/>
    </location>
</feature>
<keyword evidence="3" id="KW-1185">Reference proteome</keyword>
<comment type="caution">
    <text evidence="2">The sequence shown here is derived from an EMBL/GenBank/DDBJ whole genome shotgun (WGS) entry which is preliminary data.</text>
</comment>
<reference evidence="2 3" key="1">
    <citation type="journal article" date="2018" name="Front. Plant Sci.">
        <title>Red Clover (Trifolium pratense) and Zigzag Clover (T. medium) - A Picture of Genomic Similarities and Differences.</title>
        <authorList>
            <person name="Dluhosova J."/>
            <person name="Istvanek J."/>
            <person name="Nedelnik J."/>
            <person name="Repkova J."/>
        </authorList>
    </citation>
    <scope>NUCLEOTIDE SEQUENCE [LARGE SCALE GENOMIC DNA]</scope>
    <source>
        <strain evidence="3">cv. 10/8</strain>
        <tissue evidence="2">Leaf</tissue>
    </source>
</reference>
<accession>A0A392MF92</accession>
<name>A0A392MF92_9FABA</name>
<gene>
    <name evidence="2" type="ORF">A2U01_0006814</name>
</gene>
<proteinExistence type="predicted"/>
<sequence>MKSKDYREAFEIGEDASLSERRRTISSEAAESVADGFE</sequence>
<dbReference type="EMBL" id="LXQA010009472">
    <property type="protein sequence ID" value="MCH85961.1"/>
    <property type="molecule type" value="Genomic_DNA"/>
</dbReference>
<protein>
    <submittedName>
        <fullName evidence="2">Uncharacterized protein</fullName>
    </submittedName>
</protein>
<evidence type="ECO:0000256" key="1">
    <source>
        <dbReference type="SAM" id="MobiDB-lite"/>
    </source>
</evidence>
<organism evidence="2 3">
    <name type="scientific">Trifolium medium</name>
    <dbReference type="NCBI Taxonomy" id="97028"/>
    <lineage>
        <taxon>Eukaryota</taxon>
        <taxon>Viridiplantae</taxon>
        <taxon>Streptophyta</taxon>
        <taxon>Embryophyta</taxon>
        <taxon>Tracheophyta</taxon>
        <taxon>Spermatophyta</taxon>
        <taxon>Magnoliopsida</taxon>
        <taxon>eudicotyledons</taxon>
        <taxon>Gunneridae</taxon>
        <taxon>Pentapetalae</taxon>
        <taxon>rosids</taxon>
        <taxon>fabids</taxon>
        <taxon>Fabales</taxon>
        <taxon>Fabaceae</taxon>
        <taxon>Papilionoideae</taxon>
        <taxon>50 kb inversion clade</taxon>
        <taxon>NPAAA clade</taxon>
        <taxon>Hologalegina</taxon>
        <taxon>IRL clade</taxon>
        <taxon>Trifolieae</taxon>
        <taxon>Trifolium</taxon>
    </lineage>
</organism>
<evidence type="ECO:0000313" key="3">
    <source>
        <dbReference type="Proteomes" id="UP000265520"/>
    </source>
</evidence>
<evidence type="ECO:0000313" key="2">
    <source>
        <dbReference type="EMBL" id="MCH85961.1"/>
    </source>
</evidence>
<dbReference type="Proteomes" id="UP000265520">
    <property type="component" value="Unassembled WGS sequence"/>
</dbReference>